<organism evidence="2 3">
    <name type="scientific">Tigheibacillus halophilus</name>
    <dbReference type="NCBI Taxonomy" id="361280"/>
    <lineage>
        <taxon>Bacteria</taxon>
        <taxon>Bacillati</taxon>
        <taxon>Bacillota</taxon>
        <taxon>Bacilli</taxon>
        <taxon>Bacillales</taxon>
        <taxon>Bacillaceae</taxon>
        <taxon>Tigheibacillus</taxon>
    </lineage>
</organism>
<feature type="transmembrane region" description="Helical" evidence="1">
    <location>
        <begin position="12"/>
        <end position="32"/>
    </location>
</feature>
<gene>
    <name evidence="2" type="ORF">RWE15_08535</name>
</gene>
<accession>A0ABU5C6L7</accession>
<evidence type="ECO:0000313" key="2">
    <source>
        <dbReference type="EMBL" id="MDY0394483.1"/>
    </source>
</evidence>
<dbReference type="EMBL" id="JAWDIP010000003">
    <property type="protein sequence ID" value="MDY0394483.1"/>
    <property type="molecule type" value="Genomic_DNA"/>
</dbReference>
<sequence>MDYAIHSMKGSLLHVLAYVIGGAMLLGMILCIGDSGKTAELWNTLKYWGDYRID</sequence>
<dbReference type="Proteomes" id="UP001281447">
    <property type="component" value="Unassembled WGS sequence"/>
</dbReference>
<comment type="caution">
    <text evidence="2">The sequence shown here is derived from an EMBL/GenBank/DDBJ whole genome shotgun (WGS) entry which is preliminary data.</text>
</comment>
<name>A0ABU5C6L7_9BACI</name>
<protein>
    <submittedName>
        <fullName evidence="2">Uncharacterized protein</fullName>
    </submittedName>
</protein>
<keyword evidence="1" id="KW-0812">Transmembrane</keyword>
<evidence type="ECO:0000256" key="1">
    <source>
        <dbReference type="SAM" id="Phobius"/>
    </source>
</evidence>
<proteinExistence type="predicted"/>
<keyword evidence="1" id="KW-1133">Transmembrane helix</keyword>
<reference evidence="2 3" key="1">
    <citation type="submission" date="2023-10" db="EMBL/GenBank/DDBJ databases">
        <title>Virgibacillus halophilus 5B73C genome.</title>
        <authorList>
            <person name="Miliotis G."/>
            <person name="Sengupta P."/>
            <person name="Hameed A."/>
            <person name="Chuvochina M."/>
            <person name="Mcdonagh F."/>
            <person name="Simpson A.C."/>
            <person name="Singh N.K."/>
            <person name="Rekha P.D."/>
            <person name="Raman K."/>
            <person name="Hugenholtz P."/>
            <person name="Venkateswaran K."/>
        </authorList>
    </citation>
    <scope>NUCLEOTIDE SEQUENCE [LARGE SCALE GENOMIC DNA]</scope>
    <source>
        <strain evidence="2 3">5B73C</strain>
    </source>
</reference>
<keyword evidence="3" id="KW-1185">Reference proteome</keyword>
<evidence type="ECO:0000313" key="3">
    <source>
        <dbReference type="Proteomes" id="UP001281447"/>
    </source>
</evidence>
<keyword evidence="1" id="KW-0472">Membrane</keyword>